<feature type="domain" description="SAF" evidence="2">
    <location>
        <begin position="14"/>
        <end position="89"/>
    </location>
</feature>
<evidence type="ECO:0000259" key="2">
    <source>
        <dbReference type="SMART" id="SM00858"/>
    </source>
</evidence>
<dbReference type="PANTHER" id="PTHR30536">
    <property type="entry name" value="ALTRONATE/GALACTARATE DEHYDRATASE"/>
    <property type="match status" value="1"/>
</dbReference>
<name>A0A8D5UFL4_9BACL</name>
<dbReference type="InterPro" id="IPR052172">
    <property type="entry name" value="UxaA_altronate/galactarate_dh"/>
</dbReference>
<proteinExistence type="predicted"/>
<evidence type="ECO:0000313" key="4">
    <source>
        <dbReference type="Proteomes" id="UP000677436"/>
    </source>
</evidence>
<dbReference type="AlphaFoldDB" id="A0A8D5UFL4"/>
<dbReference type="Pfam" id="PF08666">
    <property type="entry name" value="SAF"/>
    <property type="match status" value="1"/>
</dbReference>
<keyword evidence="4" id="KW-1185">Reference proteome</keyword>
<dbReference type="PANTHER" id="PTHR30536:SF5">
    <property type="entry name" value="ALTRONATE DEHYDRATASE"/>
    <property type="match status" value="1"/>
</dbReference>
<evidence type="ECO:0000313" key="3">
    <source>
        <dbReference type="EMBL" id="BCU81576.1"/>
    </source>
</evidence>
<protein>
    <submittedName>
        <fullName evidence="3">D-galactarate dehydratase</fullName>
    </submittedName>
</protein>
<accession>A0A8D5UFL4</accession>
<gene>
    <name evidence="3" type="ORF">JIR001_13590</name>
</gene>
<dbReference type="Proteomes" id="UP000677436">
    <property type="component" value="Chromosome"/>
</dbReference>
<dbReference type="SMART" id="SM00858">
    <property type="entry name" value="SAF"/>
    <property type="match status" value="1"/>
</dbReference>
<evidence type="ECO:0000256" key="1">
    <source>
        <dbReference type="ARBA" id="ARBA00023239"/>
    </source>
</evidence>
<reference evidence="3" key="2">
    <citation type="journal article" date="2021" name="Microbiol. Resour. Announc.">
        <title>Complete Genome Sequence of Polycladomyces abyssicola JIR-001T, Isolated from Hemipelagic Sediment in Deep Seawater.</title>
        <authorList>
            <person name="Tsubouchi T."/>
            <person name="Kaneko Y."/>
        </authorList>
    </citation>
    <scope>NUCLEOTIDE SEQUENCE</scope>
    <source>
        <strain evidence="3">JIR-001</strain>
    </source>
</reference>
<dbReference type="Gene3D" id="2.30.130.110">
    <property type="match status" value="1"/>
</dbReference>
<dbReference type="InterPro" id="IPR044144">
    <property type="entry name" value="SAF_UxaA/GarD"/>
</dbReference>
<dbReference type="KEGG" id="pabs:JIR001_13590"/>
<dbReference type="GO" id="GO:0019698">
    <property type="term" value="P:D-galacturonate catabolic process"/>
    <property type="evidence" value="ECO:0007669"/>
    <property type="project" value="TreeGrafter"/>
</dbReference>
<sequence>METGYQTVMMKPEDSVAVALSEIPAGTTVKVMCQDQTFVVQLQDNIDFGHKFAVVPIKQGQDVLKYGEVIGVASRDIDVGEHVHVHNVEGKRGRGDKVEYAKQS</sequence>
<dbReference type="EMBL" id="AP024601">
    <property type="protein sequence ID" value="BCU81576.1"/>
    <property type="molecule type" value="Genomic_DNA"/>
</dbReference>
<organism evidence="3 4">
    <name type="scientific">Polycladomyces abyssicola</name>
    <dbReference type="NCBI Taxonomy" id="1125966"/>
    <lineage>
        <taxon>Bacteria</taxon>
        <taxon>Bacillati</taxon>
        <taxon>Bacillota</taxon>
        <taxon>Bacilli</taxon>
        <taxon>Bacillales</taxon>
        <taxon>Thermoactinomycetaceae</taxon>
        <taxon>Polycladomyces</taxon>
    </lineage>
</organism>
<dbReference type="InterPro" id="IPR013974">
    <property type="entry name" value="SAF"/>
</dbReference>
<dbReference type="GO" id="GO:0016829">
    <property type="term" value="F:lyase activity"/>
    <property type="evidence" value="ECO:0007669"/>
    <property type="project" value="UniProtKB-KW"/>
</dbReference>
<reference evidence="3" key="1">
    <citation type="journal article" date="2013" name="Int. J. Syst. Evol. Microbiol.">
        <title>Polycladomyces abyssicola gen. nov., sp. nov., a thermophilic filamentous bacterium isolated from hemipelagic sediment.</title>
        <authorList>
            <person name="Tsubouchi T."/>
            <person name="Shimane Y."/>
            <person name="Mori K."/>
            <person name="Usui K."/>
            <person name="Hiraki T."/>
            <person name="Tame A."/>
            <person name="Uematsu K."/>
            <person name="Maruyama T."/>
            <person name="Hatada Y."/>
        </authorList>
    </citation>
    <scope>NUCLEOTIDE SEQUENCE</scope>
    <source>
        <strain evidence="3">JIR-001</strain>
    </source>
</reference>
<keyword evidence="1" id="KW-0456">Lyase</keyword>
<dbReference type="CDD" id="cd11613">
    <property type="entry name" value="SAF_AH_GD"/>
    <property type="match status" value="1"/>
</dbReference>
<dbReference type="RefSeq" id="WP_212774787.1">
    <property type="nucleotide sequence ID" value="NZ_AP024601.1"/>
</dbReference>